<dbReference type="InterPro" id="IPR017930">
    <property type="entry name" value="Myb_dom"/>
</dbReference>
<name>A0A9W4TRN3_9ASCO</name>
<feature type="compositionally biased region" description="Basic and acidic residues" evidence="4">
    <location>
        <begin position="90"/>
        <end position="99"/>
    </location>
</feature>
<dbReference type="Gene3D" id="1.10.10.60">
    <property type="entry name" value="Homeodomain-like"/>
    <property type="match status" value="1"/>
</dbReference>
<keyword evidence="1" id="KW-0238">DNA-binding</keyword>
<feature type="compositionally biased region" description="Low complexity" evidence="4">
    <location>
        <begin position="1"/>
        <end position="13"/>
    </location>
</feature>
<proteinExistence type="predicted"/>
<feature type="compositionally biased region" description="Basic and acidic residues" evidence="4">
    <location>
        <begin position="123"/>
        <end position="156"/>
    </location>
</feature>
<feature type="compositionally biased region" description="Basic and acidic residues" evidence="4">
    <location>
        <begin position="668"/>
        <end position="677"/>
    </location>
</feature>
<evidence type="ECO:0000313" key="8">
    <source>
        <dbReference type="Proteomes" id="UP001152885"/>
    </source>
</evidence>
<evidence type="ECO:0000256" key="2">
    <source>
        <dbReference type="ARBA" id="ARBA00023242"/>
    </source>
</evidence>
<feature type="domain" description="Myb-like" evidence="5">
    <location>
        <begin position="557"/>
        <end position="609"/>
    </location>
</feature>
<dbReference type="SUPFAM" id="SSF46689">
    <property type="entry name" value="Homeodomain-like"/>
    <property type="match status" value="1"/>
</dbReference>
<dbReference type="GO" id="GO:0042803">
    <property type="term" value="F:protein homodimerization activity"/>
    <property type="evidence" value="ECO:0007669"/>
    <property type="project" value="InterPro"/>
</dbReference>
<accession>A0A9W4TRN3</accession>
<keyword evidence="2" id="KW-0539">Nucleus</keyword>
<dbReference type="Pfam" id="PF00249">
    <property type="entry name" value="Myb_DNA-binding"/>
    <property type="match status" value="1"/>
</dbReference>
<dbReference type="FunFam" id="1.10.10.60:FF:000137">
    <property type="entry name" value="MYB DNA binding protein"/>
    <property type="match status" value="1"/>
</dbReference>
<dbReference type="CDD" id="cd11660">
    <property type="entry name" value="SANT_TRF"/>
    <property type="match status" value="1"/>
</dbReference>
<dbReference type="PROSITE" id="PS50090">
    <property type="entry name" value="MYB_LIKE"/>
    <property type="match status" value="1"/>
</dbReference>
<evidence type="ECO:0000259" key="6">
    <source>
        <dbReference type="PROSITE" id="PS51294"/>
    </source>
</evidence>
<dbReference type="Pfam" id="PF08558">
    <property type="entry name" value="TRF"/>
    <property type="match status" value="1"/>
</dbReference>
<dbReference type="AlphaFoldDB" id="A0A9W4TRN3"/>
<reference evidence="7" key="1">
    <citation type="submission" date="2022-12" db="EMBL/GenBank/DDBJ databases">
        <authorList>
            <person name="Brejova B."/>
        </authorList>
    </citation>
    <scope>NUCLEOTIDE SEQUENCE</scope>
</reference>
<keyword evidence="3" id="KW-0131">Cell cycle</keyword>
<sequence>MSNNQDNNSNDNNIPNKHHDHTEDAIINQLQHHQELTNDSNENNEDIHQSNLAEINKLFDNTIDDQSNNIQDTTTSNKRSINQVEPENDGQEKRQKNDTAVEDDLSIDPALQLQQAQPNDTNTEVRSETKPVEELKEKAIAQDEEKEAETRPETRRSYSSAIPPDSELLNTNTAYAAYTTLSSQLNSSHFSVTGPQISMLQSANLTALPSQIVAAEYLPARIQLLVNTLPTLDNLATQLLRIVAGNPYTKIIDLASNTDTPSGATYRDLTSLFEFTKRLYSEEDPFLTVDHIAPGMWRQGETTPQIFKSKEQSIESTLRKVNLASFLAATLGTIEIGFFYLNESFLDIFCPSNNLDPTNALSNVRSFEGATMATQVPSGGGNAIGEKVGKLLKAQAMLFLDLKTQAYISAVDAGERSREEILEDILPDNLDGILLNKRNATQLTPVEIDFVERCKSRKQKLLNYNSTKPLSEEFEWFHFLRELFDYSAKNMGYLIWGKISKSLNKRHDYNTTDSLLNSYDRSTTPQTTTSNDNEEVTDISQLLPSEIQERQVIINGQKPSQRRPWTKEEEKALRHALELKGPHWSTILELFGQGGKINESLKNRTQVQLKDKARNWKVFFLKHGQEVPAYLKGVTGQIDEKNRRSGARTKRNNLAPVKPIAVQSQQLNEHREKEKQEQQNQQQ</sequence>
<feature type="region of interest" description="Disordered" evidence="4">
    <location>
        <begin position="1"/>
        <end position="25"/>
    </location>
</feature>
<evidence type="ECO:0000259" key="5">
    <source>
        <dbReference type="PROSITE" id="PS50090"/>
    </source>
</evidence>
<dbReference type="PROSITE" id="PS51294">
    <property type="entry name" value="HTH_MYB"/>
    <property type="match status" value="1"/>
</dbReference>
<comment type="caution">
    <text evidence="7">The sequence shown here is derived from an EMBL/GenBank/DDBJ whole genome shotgun (WGS) entry which is preliminary data.</text>
</comment>
<evidence type="ECO:0000256" key="4">
    <source>
        <dbReference type="SAM" id="MobiDB-lite"/>
    </source>
</evidence>
<dbReference type="GO" id="GO:0010833">
    <property type="term" value="P:telomere maintenance via telomere lengthening"/>
    <property type="evidence" value="ECO:0007669"/>
    <property type="project" value="TreeGrafter"/>
</dbReference>
<dbReference type="PANTHER" id="PTHR47807">
    <property type="entry name" value="PROTEIN TBF1"/>
    <property type="match status" value="1"/>
</dbReference>
<feature type="region of interest" description="Disordered" evidence="4">
    <location>
        <begin position="64"/>
        <end position="166"/>
    </location>
</feature>
<dbReference type="InterPro" id="IPR009057">
    <property type="entry name" value="Homeodomain-like_sf"/>
</dbReference>
<protein>
    <recommendedName>
        <fullName evidence="9">Transcription factor TBF1</fullName>
    </recommendedName>
</protein>
<evidence type="ECO:0000313" key="7">
    <source>
        <dbReference type="EMBL" id="CAI5756443.1"/>
    </source>
</evidence>
<dbReference type="InterPro" id="IPR013867">
    <property type="entry name" value="Telomere_rpt-bd_fac_dimer_dom"/>
</dbReference>
<dbReference type="Proteomes" id="UP001152885">
    <property type="component" value="Unassembled WGS sequence"/>
</dbReference>
<dbReference type="PANTHER" id="PTHR47807:SF1">
    <property type="entry name" value="PROTEIN TBF1"/>
    <property type="match status" value="1"/>
</dbReference>
<organism evidence="7 8">
    <name type="scientific">Candida verbasci</name>
    <dbReference type="NCBI Taxonomy" id="1227364"/>
    <lineage>
        <taxon>Eukaryota</taxon>
        <taxon>Fungi</taxon>
        <taxon>Dikarya</taxon>
        <taxon>Ascomycota</taxon>
        <taxon>Saccharomycotina</taxon>
        <taxon>Pichiomycetes</taxon>
        <taxon>Debaryomycetaceae</taxon>
        <taxon>Candida/Lodderomyces clade</taxon>
        <taxon>Candida</taxon>
    </lineage>
</organism>
<feature type="compositionally biased region" description="Polar residues" evidence="4">
    <location>
        <begin position="112"/>
        <end position="122"/>
    </location>
</feature>
<dbReference type="OrthoDB" id="3366990at2759"/>
<gene>
    <name evidence="7" type="ORF">CANVERA_P0959</name>
</gene>
<dbReference type="InterPro" id="IPR001005">
    <property type="entry name" value="SANT/Myb"/>
</dbReference>
<evidence type="ECO:0000256" key="1">
    <source>
        <dbReference type="ARBA" id="ARBA00023125"/>
    </source>
</evidence>
<keyword evidence="8" id="KW-1185">Reference proteome</keyword>
<evidence type="ECO:0000256" key="3">
    <source>
        <dbReference type="ARBA" id="ARBA00023306"/>
    </source>
</evidence>
<evidence type="ECO:0008006" key="9">
    <source>
        <dbReference type="Google" id="ProtNLM"/>
    </source>
</evidence>
<feature type="domain" description="HTH myb-type" evidence="6">
    <location>
        <begin position="561"/>
        <end position="613"/>
    </location>
</feature>
<dbReference type="InterPro" id="IPR052833">
    <property type="entry name" value="Telomeric_DNA-bd_trans-reg"/>
</dbReference>
<feature type="compositionally biased region" description="Polar residues" evidence="4">
    <location>
        <begin position="517"/>
        <end position="531"/>
    </location>
</feature>
<dbReference type="GO" id="GO:0003691">
    <property type="term" value="F:double-stranded telomeric DNA binding"/>
    <property type="evidence" value="ECO:0007669"/>
    <property type="project" value="TreeGrafter"/>
</dbReference>
<dbReference type="EMBL" id="CANTUO010000001">
    <property type="protein sequence ID" value="CAI5756443.1"/>
    <property type="molecule type" value="Genomic_DNA"/>
</dbReference>
<dbReference type="SMART" id="SM00717">
    <property type="entry name" value="SANT"/>
    <property type="match status" value="1"/>
</dbReference>
<feature type="compositionally biased region" description="Polar residues" evidence="4">
    <location>
        <begin position="64"/>
        <end position="85"/>
    </location>
</feature>
<feature type="region of interest" description="Disordered" evidence="4">
    <location>
        <begin position="640"/>
        <end position="683"/>
    </location>
</feature>
<feature type="region of interest" description="Disordered" evidence="4">
    <location>
        <begin position="517"/>
        <end position="536"/>
    </location>
</feature>